<dbReference type="InterPro" id="IPR029063">
    <property type="entry name" value="SAM-dependent_MTases_sf"/>
</dbReference>
<dbReference type="SUPFAM" id="SSF53335">
    <property type="entry name" value="S-adenosyl-L-methionine-dependent methyltransferases"/>
    <property type="match status" value="1"/>
</dbReference>
<dbReference type="InterPro" id="IPR000780">
    <property type="entry name" value="CheR_MeTrfase"/>
</dbReference>
<feature type="domain" description="CheR-type methyltransferase" evidence="1">
    <location>
        <begin position="9"/>
        <end position="275"/>
    </location>
</feature>
<evidence type="ECO:0000313" key="3">
    <source>
        <dbReference type="Proteomes" id="UP001221558"/>
    </source>
</evidence>
<dbReference type="Pfam" id="PF01739">
    <property type="entry name" value="CheR"/>
    <property type="match status" value="1"/>
</dbReference>
<dbReference type="PANTHER" id="PTHR24422:SF8">
    <property type="entry name" value="CHEMOTAXIS PROTEIN"/>
    <property type="match status" value="1"/>
</dbReference>
<dbReference type="Proteomes" id="UP001221558">
    <property type="component" value="Chromosome"/>
</dbReference>
<dbReference type="PRINTS" id="PR00996">
    <property type="entry name" value="CHERMTFRASE"/>
</dbReference>
<dbReference type="PANTHER" id="PTHR24422">
    <property type="entry name" value="CHEMOTAXIS PROTEIN METHYLTRANSFERASE"/>
    <property type="match status" value="1"/>
</dbReference>
<dbReference type="InterPro" id="IPR050903">
    <property type="entry name" value="Bact_Chemotaxis_MeTrfase"/>
</dbReference>
<keyword evidence="3" id="KW-1185">Reference proteome</keyword>
<gene>
    <name evidence="2" type="ORF">PQ465_17605</name>
</gene>
<sequence>MAKLSMSHISYQELKEIVDLLGNVSGYDLSGYSKSSLKRRVQRIMDLERMDLVDLKNAITNFDSFHTYLMNEVTVNVTEMFRDPKYYAALRNDVLPYLETYPRLKFWSAGCSTGEEVYSLAIMLMEEDLYSRSFIYGTDINGHVLETAKKAIYPLKKFKLYSENYNATDTTGSLSDYYTAMYEAAIINNEVRKNILFSQHNLATDSIFNEFQFISCRNVLIYFDMELQNRVFQLFYESLSEFGFLCLGSKETLLNRDIMSNFKVINKEFNIYQKIK</sequence>
<dbReference type="PROSITE" id="PS50123">
    <property type="entry name" value="CHER"/>
    <property type="match status" value="1"/>
</dbReference>
<organism evidence="2 3">
    <name type="scientific">Sphingobacterium oryzagri</name>
    <dbReference type="NCBI Taxonomy" id="3025669"/>
    <lineage>
        <taxon>Bacteria</taxon>
        <taxon>Pseudomonadati</taxon>
        <taxon>Bacteroidota</taxon>
        <taxon>Sphingobacteriia</taxon>
        <taxon>Sphingobacteriales</taxon>
        <taxon>Sphingobacteriaceae</taxon>
        <taxon>Sphingobacterium</taxon>
    </lineage>
</organism>
<evidence type="ECO:0000313" key="2">
    <source>
        <dbReference type="EMBL" id="WDF68100.1"/>
    </source>
</evidence>
<reference evidence="2 3" key="1">
    <citation type="submission" date="2023-02" db="EMBL/GenBank/DDBJ databases">
        <title>Genome sequence of Sphingobacterium sp. KACC 22765.</title>
        <authorList>
            <person name="Kim S."/>
            <person name="Heo J."/>
            <person name="Kwon S.-W."/>
        </authorList>
    </citation>
    <scope>NUCLEOTIDE SEQUENCE [LARGE SCALE GENOMIC DNA]</scope>
    <source>
        <strain evidence="2 3">KACC 22765</strain>
    </source>
</reference>
<proteinExistence type="predicted"/>
<dbReference type="EMBL" id="CP117880">
    <property type="protein sequence ID" value="WDF68100.1"/>
    <property type="molecule type" value="Genomic_DNA"/>
</dbReference>
<dbReference type="InterPro" id="IPR022642">
    <property type="entry name" value="CheR_C"/>
</dbReference>
<dbReference type="SMART" id="SM00138">
    <property type="entry name" value="MeTrc"/>
    <property type="match status" value="1"/>
</dbReference>
<dbReference type="RefSeq" id="WP_274266834.1">
    <property type="nucleotide sequence ID" value="NZ_CP117880.1"/>
</dbReference>
<dbReference type="InterPro" id="IPR022641">
    <property type="entry name" value="CheR_N"/>
</dbReference>
<protein>
    <submittedName>
        <fullName evidence="2">Protein-glutamate O-methyltransferase CheR</fullName>
    </submittedName>
</protein>
<dbReference type="Pfam" id="PF03705">
    <property type="entry name" value="CheR_N"/>
    <property type="match status" value="1"/>
</dbReference>
<name>A0ABY7WGR0_9SPHI</name>
<dbReference type="SUPFAM" id="SSF47757">
    <property type="entry name" value="Chemotaxis receptor methyltransferase CheR, N-terminal domain"/>
    <property type="match status" value="1"/>
</dbReference>
<dbReference type="Gene3D" id="3.40.50.150">
    <property type="entry name" value="Vaccinia Virus protein VP39"/>
    <property type="match status" value="1"/>
</dbReference>
<evidence type="ECO:0000259" key="1">
    <source>
        <dbReference type="PROSITE" id="PS50123"/>
    </source>
</evidence>
<accession>A0ABY7WGR0</accession>